<keyword evidence="2" id="KW-0472">Membrane</keyword>
<evidence type="ECO:0000313" key="4">
    <source>
        <dbReference type="Proteomes" id="UP001597053"/>
    </source>
</evidence>
<evidence type="ECO:0000256" key="1">
    <source>
        <dbReference type="SAM" id="MobiDB-lite"/>
    </source>
</evidence>
<dbReference type="Proteomes" id="UP001597053">
    <property type="component" value="Unassembled WGS sequence"/>
</dbReference>
<accession>A0ABW2ZVR2</accession>
<comment type="caution">
    <text evidence="3">The sequence shown here is derived from an EMBL/GenBank/DDBJ whole genome shotgun (WGS) entry which is preliminary data.</text>
</comment>
<reference evidence="4" key="1">
    <citation type="journal article" date="2019" name="Int. J. Syst. Evol. Microbiol.">
        <title>The Global Catalogue of Microorganisms (GCM) 10K type strain sequencing project: providing services to taxonomists for standard genome sequencing and annotation.</title>
        <authorList>
            <consortium name="The Broad Institute Genomics Platform"/>
            <consortium name="The Broad Institute Genome Sequencing Center for Infectious Disease"/>
            <person name="Wu L."/>
            <person name="Ma J."/>
        </authorList>
    </citation>
    <scope>NUCLEOTIDE SEQUENCE [LARGE SCALE GENOMIC DNA]</scope>
    <source>
        <strain evidence="4">JCM 32148</strain>
    </source>
</reference>
<feature type="region of interest" description="Disordered" evidence="1">
    <location>
        <begin position="26"/>
        <end position="70"/>
    </location>
</feature>
<keyword evidence="2" id="KW-0812">Transmembrane</keyword>
<feature type="transmembrane region" description="Helical" evidence="2">
    <location>
        <begin position="113"/>
        <end position="131"/>
    </location>
</feature>
<evidence type="ECO:0000313" key="3">
    <source>
        <dbReference type="EMBL" id="MFD0782726.1"/>
    </source>
</evidence>
<organism evidence="3 4">
    <name type="scientific">Micromonospora azadirachtae</name>
    <dbReference type="NCBI Taxonomy" id="1970735"/>
    <lineage>
        <taxon>Bacteria</taxon>
        <taxon>Bacillati</taxon>
        <taxon>Actinomycetota</taxon>
        <taxon>Actinomycetes</taxon>
        <taxon>Micromonosporales</taxon>
        <taxon>Micromonosporaceae</taxon>
        <taxon>Micromonospora</taxon>
    </lineage>
</organism>
<gene>
    <name evidence="3" type="ORF">ACFQZ8_02120</name>
</gene>
<name>A0ABW2ZVR2_9ACTN</name>
<proteinExistence type="predicted"/>
<dbReference type="EMBL" id="JBHTHM010000036">
    <property type="protein sequence ID" value="MFD0782726.1"/>
    <property type="molecule type" value="Genomic_DNA"/>
</dbReference>
<evidence type="ECO:0000256" key="2">
    <source>
        <dbReference type="SAM" id="Phobius"/>
    </source>
</evidence>
<sequence length="145" mass="15265">MVNTQNSEDSGLFTLEMPGCPLLCASPIDAPHRQTRQSSEDGRSRLRGRATWQVHSRGGEGAAGGAAEPRTALAPDRLSGVFITVTLRNVGTAAIVVGLLIAVLTLGTTTDRPFILALLFVVIGLGLRLEAAVRSRNGPHRGTGR</sequence>
<keyword evidence="2" id="KW-1133">Transmembrane helix</keyword>
<protein>
    <submittedName>
        <fullName evidence="3">Uncharacterized protein</fullName>
    </submittedName>
</protein>
<keyword evidence="4" id="KW-1185">Reference proteome</keyword>
<feature type="transmembrane region" description="Helical" evidence="2">
    <location>
        <begin position="87"/>
        <end position="107"/>
    </location>
</feature>